<dbReference type="EMBL" id="CAJNOJ010000053">
    <property type="protein sequence ID" value="CAF0972687.1"/>
    <property type="molecule type" value="Genomic_DNA"/>
</dbReference>
<keyword evidence="2" id="KW-0808">Transferase</keyword>
<evidence type="ECO:0000256" key="3">
    <source>
        <dbReference type="ARBA" id="ARBA00022723"/>
    </source>
</evidence>
<evidence type="ECO:0000313" key="7">
    <source>
        <dbReference type="EMBL" id="CAF0972687.1"/>
    </source>
</evidence>
<dbReference type="Gene3D" id="1.10.600.10">
    <property type="entry name" value="Farnesyl Diphosphate Synthase"/>
    <property type="match status" value="1"/>
</dbReference>
<evidence type="ECO:0000256" key="4">
    <source>
        <dbReference type="ARBA" id="ARBA00022842"/>
    </source>
</evidence>
<feature type="region of interest" description="Disordered" evidence="6">
    <location>
        <begin position="1"/>
        <end position="52"/>
    </location>
</feature>
<keyword evidence="3" id="KW-0479">Metal-binding</keyword>
<dbReference type="InterPro" id="IPR008949">
    <property type="entry name" value="Isoprenoid_synthase_dom_sf"/>
</dbReference>
<dbReference type="InterPro" id="IPR033749">
    <property type="entry name" value="Polyprenyl_synt_CS"/>
</dbReference>
<feature type="compositionally biased region" description="Polar residues" evidence="6">
    <location>
        <begin position="1"/>
        <end position="14"/>
    </location>
</feature>
<dbReference type="PANTHER" id="PTHR43281">
    <property type="entry name" value="FARNESYL DIPHOSPHATE SYNTHASE"/>
    <property type="match status" value="1"/>
</dbReference>
<proteinExistence type="predicted"/>
<dbReference type="GO" id="GO:0046872">
    <property type="term" value="F:metal ion binding"/>
    <property type="evidence" value="ECO:0007669"/>
    <property type="project" value="UniProtKB-KW"/>
</dbReference>
<dbReference type="SUPFAM" id="SSF48576">
    <property type="entry name" value="Terpenoid synthases"/>
    <property type="match status" value="1"/>
</dbReference>
<dbReference type="GO" id="GO:0008299">
    <property type="term" value="P:isoprenoid biosynthetic process"/>
    <property type="evidence" value="ECO:0007669"/>
    <property type="project" value="UniProtKB-KW"/>
</dbReference>
<evidence type="ECO:0000256" key="6">
    <source>
        <dbReference type="SAM" id="MobiDB-lite"/>
    </source>
</evidence>
<dbReference type="SFLD" id="SFLDS00005">
    <property type="entry name" value="Isoprenoid_Synthase_Type_I"/>
    <property type="match status" value="1"/>
</dbReference>
<evidence type="ECO:0000313" key="8">
    <source>
        <dbReference type="EMBL" id="CAF1170687.1"/>
    </source>
</evidence>
<evidence type="ECO:0000313" key="10">
    <source>
        <dbReference type="Proteomes" id="UP000663852"/>
    </source>
</evidence>
<evidence type="ECO:0000256" key="1">
    <source>
        <dbReference type="ARBA" id="ARBA00001946"/>
    </source>
</evidence>
<gene>
    <name evidence="7" type="ORF">EDS130_LOCUS13454</name>
    <name evidence="8" type="ORF">XAT740_LOCUS22015</name>
</gene>
<keyword evidence="5" id="KW-0414">Isoprene biosynthesis</keyword>
<dbReference type="Proteomes" id="UP000663828">
    <property type="component" value="Unassembled WGS sequence"/>
</dbReference>
<keyword evidence="4" id="KW-0460">Magnesium</keyword>
<dbReference type="GO" id="GO:0004659">
    <property type="term" value="F:prenyltransferase activity"/>
    <property type="evidence" value="ECO:0007669"/>
    <property type="project" value="InterPro"/>
</dbReference>
<evidence type="ECO:0000256" key="5">
    <source>
        <dbReference type="ARBA" id="ARBA00023229"/>
    </source>
</evidence>
<dbReference type="PANTHER" id="PTHR43281:SF1">
    <property type="entry name" value="FARNESYL DIPHOSPHATE SYNTHASE"/>
    <property type="match status" value="1"/>
</dbReference>
<comment type="cofactor">
    <cofactor evidence="1">
        <name>Mg(2+)</name>
        <dbReference type="ChEBI" id="CHEBI:18420"/>
    </cofactor>
</comment>
<sequence>MSSVKATRSVSVNRNSRKTARINLRKLHPHAHKRSKEASEEPQTKAQLTSDEQQKRELIEQYIFSKLEAYAQKPRLWQIARSTHIKRRLLDKSQHLANRHSVSNEFVRESINQLFDDVDKHIVRVRHLLHSTSYATEKPNTFFQTLDKTDSRWYALQLQRALEVFPEMIDEDLTDNERVQKYYRYIIDTLTPKTDAANTNCIAQLRDQPFDLDQAYAQAESMGADYLEHLLEKYHQRSEPDLDIIQKMVDIGFTHMRVRPSDEEFNSATSFLTKIAVLHRSKKTYECNLKNMGDDFMLLRFGKVFGPNALQTTASCNQQFIYFVHLFIKSVAHLMMLTKASANDPEDVPEGVKKLISSLFAAESNSNVIKLNNDLFSPKVNVDQWTWLIEKWRDALKTFPMMLTQVGSFGRLLRTTIGIGIARIFNFSETVVKNKQMLDIKVINEQFFHALQMGFYFGVAYAIVDCIQDEIRNIDKIPAHHFDALRAGASSQGGLLTPAEMIEKWTLTMEKLLSGEEFDRSEIPKTPLTPLLLETFDGLITLTKSIGVTRSAFNELALLLRSQRVDKKTPEEFYNDKELFLGAVLKSHFTYTCTTFLGNIKSAREENERLWIMPFLGQLTDDCRDFYDDVTSNSVTPFTHYANFIGREKCSNTCLLNPFYAFLHLCIDLYIDSDYDEQTGAFLGRRIARTLRSIEISGDQSALREFLHIFCQNNTSLHHYFWFSLRPKFSNVSDPEKSFFRTVNKASVQYARINRKLETYVGDHLKQIEDALRIHSFNKYAKTKPISDRDEQLLISAMNYSVTAGGKRLRPLIMLMVADLYELNIKNIIPLACGIEYLHTSSLILDDLPAQDNSDLRRGRPTLHKAVINNDIPEDLCEGRAQLAAVDLIAVSMSLINHDLVRNGFSPERVNQVINEISLSMHDLCIGQMMDLRAAHMGIEDGDGQVDELDRIAWLKTGKAIEIVLITPAVLALSPTDPGHDNTIAQIRELGRLMGILFQMRDDLLDVEGENIGKPAALDVKNNTVTYVSTLGAEGTRKRLKEFRTQTLKLVDELWPKGAGTIKTVVNYIVDRKN</sequence>
<reference evidence="7" key="1">
    <citation type="submission" date="2021-02" db="EMBL/GenBank/DDBJ databases">
        <authorList>
            <person name="Nowell W R."/>
        </authorList>
    </citation>
    <scope>NUCLEOTIDE SEQUENCE</scope>
</reference>
<evidence type="ECO:0000313" key="9">
    <source>
        <dbReference type="Proteomes" id="UP000663828"/>
    </source>
</evidence>
<feature type="compositionally biased region" description="Basic residues" evidence="6">
    <location>
        <begin position="15"/>
        <end position="35"/>
    </location>
</feature>
<keyword evidence="9" id="KW-1185">Reference proteome</keyword>
<dbReference type="Proteomes" id="UP000663852">
    <property type="component" value="Unassembled WGS sequence"/>
</dbReference>
<organism evidence="7 10">
    <name type="scientific">Adineta ricciae</name>
    <name type="common">Rotifer</name>
    <dbReference type="NCBI Taxonomy" id="249248"/>
    <lineage>
        <taxon>Eukaryota</taxon>
        <taxon>Metazoa</taxon>
        <taxon>Spiralia</taxon>
        <taxon>Gnathifera</taxon>
        <taxon>Rotifera</taxon>
        <taxon>Eurotatoria</taxon>
        <taxon>Bdelloidea</taxon>
        <taxon>Adinetida</taxon>
        <taxon>Adinetidae</taxon>
        <taxon>Adineta</taxon>
    </lineage>
</organism>
<comment type="caution">
    <text evidence="7">The sequence shown here is derived from an EMBL/GenBank/DDBJ whole genome shotgun (WGS) entry which is preliminary data.</text>
</comment>
<dbReference type="AlphaFoldDB" id="A0A814EL38"/>
<name>A0A814EL38_ADIRI</name>
<protein>
    <submittedName>
        <fullName evidence="7">Uncharacterized protein</fullName>
    </submittedName>
</protein>
<dbReference type="InterPro" id="IPR000092">
    <property type="entry name" value="Polyprenyl_synt"/>
</dbReference>
<dbReference type="EMBL" id="CAJNOR010001604">
    <property type="protein sequence ID" value="CAF1170687.1"/>
    <property type="molecule type" value="Genomic_DNA"/>
</dbReference>
<evidence type="ECO:0000256" key="2">
    <source>
        <dbReference type="ARBA" id="ARBA00022679"/>
    </source>
</evidence>
<accession>A0A814EL38</accession>
<dbReference type="Pfam" id="PF00348">
    <property type="entry name" value="polyprenyl_synt"/>
    <property type="match status" value="1"/>
</dbReference>
<dbReference type="PROSITE" id="PS00444">
    <property type="entry name" value="POLYPRENYL_SYNTHASE_2"/>
    <property type="match status" value="1"/>
</dbReference>
<dbReference type="PROSITE" id="PS00723">
    <property type="entry name" value="POLYPRENYL_SYNTHASE_1"/>
    <property type="match status" value="1"/>
</dbReference>
<dbReference type="OrthoDB" id="6921389at2759"/>